<evidence type="ECO:0000256" key="1">
    <source>
        <dbReference type="SAM" id="MobiDB-lite"/>
    </source>
</evidence>
<gene>
    <name evidence="2" type="ORF">BT96DRAFT_1001241</name>
</gene>
<dbReference type="Proteomes" id="UP000799118">
    <property type="component" value="Unassembled WGS sequence"/>
</dbReference>
<proteinExistence type="predicted"/>
<protein>
    <submittedName>
        <fullName evidence="2">Uncharacterized protein</fullName>
    </submittedName>
</protein>
<evidence type="ECO:0000313" key="2">
    <source>
        <dbReference type="EMBL" id="KAE9391519.1"/>
    </source>
</evidence>
<reference evidence="2" key="1">
    <citation type="journal article" date="2019" name="Environ. Microbiol.">
        <title>Fungal ecological strategies reflected in gene transcription - a case study of two litter decomposers.</title>
        <authorList>
            <person name="Barbi F."/>
            <person name="Kohler A."/>
            <person name="Barry K."/>
            <person name="Baskaran P."/>
            <person name="Daum C."/>
            <person name="Fauchery L."/>
            <person name="Ihrmark K."/>
            <person name="Kuo A."/>
            <person name="LaButti K."/>
            <person name="Lipzen A."/>
            <person name="Morin E."/>
            <person name="Grigoriev I.V."/>
            <person name="Henrissat B."/>
            <person name="Lindahl B."/>
            <person name="Martin F."/>
        </authorList>
    </citation>
    <scope>NUCLEOTIDE SEQUENCE</scope>
    <source>
        <strain evidence="2">JB14</strain>
    </source>
</reference>
<sequence length="1008" mass="110382">MAQATQSTHTQSSHETEADVILSLASRCHNLALHLGLEDETNEICAYWIHLIRHIDKMTTRQMPAAVLQVALRPEVLAEFDMLSPKIWSDWMCHLLPPKPWVNFPLKLVAKHKADMMGHSKPVVPATKQEFHSIHTHDTSTNQSKTEVSQHGNSPKHHDQIQKQPPPLPVPKQSGSSYAIAVDASNIRHRPLFHTPTFNEKGTQGHVPMSHAQSTSKVPDFGFGAQACTKPEPGHSNQILHLGHPGNGTTRPMVEQLEPVHEVNKPRNNFDGRSTYLHETSGQQPPIPLSTLKIPGTAKNGLDNVSNSASLSASSIVHTFGTKSSQPVTDIAISRTAPSQKPGKMVLSSSPTSHKLPGLMEVMECMDQGDSTISSHLLIGEGGNEPSVSPAPPKNQENWNRTPHWSGGSGSHKSPITYDPPSPLHVAHLGCGPPYAPPGKLPNILNSYVGGNEPPNPAPPPAGNYEVFPVEIHGPPYTLAVDQDNVMNQTLTHRPAVNDKCAQRHIPVSHAQTTSRVPEPRFGTQECIKPELGHIDQALHLSYPGSGVAESVVEPILEVNKPNNNFNTGSTYLYKIGQPPPRPPSTLQTPGSADNGLDGIFNDASFVASPVAQNSGTSPNPSGTQVAIAQPVPNQKPGKVVLPSSPPMHKIPGSVEYRNQSASIRPSNLLLGSCVNEPPITPIQPRSQGNFYRPPHLSMSSGGNKNPIPSVLPPLMQVTHLGHGPPYGPSGRPPNPDAGGNGPMNPPPLPPRNYDYFSMGIHGPPGEHGPPGCTGPPGPPGPRGENPEDADNRKSEQHAIAREFKLEIRKPDTFGGSDCNTWHQFLSDCYRIFTTKPTIYSTHHSHITNPSSWFVGPTAHYYQNLVEHKQRMASQYLAALHEWDTLIKVFFRLFGTYNEKFQAQYLDPMIQRSLVPFADFLVDASLGIEYSDTPLQWWLLDQIQFHLHTCLTLVGKIPLSYKKVVERLLELDGAREILKNTGVRNEIIPELRSEIREIHWSSLLEYQR</sequence>
<feature type="compositionally biased region" description="Polar residues" evidence="1">
    <location>
        <begin position="139"/>
        <end position="153"/>
    </location>
</feature>
<dbReference type="Gene3D" id="1.20.5.320">
    <property type="entry name" value="6-Phosphogluconate Dehydrogenase, domain 3"/>
    <property type="match status" value="1"/>
</dbReference>
<feature type="region of interest" description="Disordered" evidence="1">
    <location>
        <begin position="136"/>
        <end position="176"/>
    </location>
</feature>
<organism evidence="2 3">
    <name type="scientific">Gymnopus androsaceus JB14</name>
    <dbReference type="NCBI Taxonomy" id="1447944"/>
    <lineage>
        <taxon>Eukaryota</taxon>
        <taxon>Fungi</taxon>
        <taxon>Dikarya</taxon>
        <taxon>Basidiomycota</taxon>
        <taxon>Agaricomycotina</taxon>
        <taxon>Agaricomycetes</taxon>
        <taxon>Agaricomycetidae</taxon>
        <taxon>Agaricales</taxon>
        <taxon>Marasmiineae</taxon>
        <taxon>Omphalotaceae</taxon>
        <taxon>Gymnopus</taxon>
    </lineage>
</organism>
<dbReference type="AlphaFoldDB" id="A0A6A4GZX4"/>
<feature type="region of interest" description="Disordered" evidence="1">
    <location>
        <begin position="693"/>
        <end position="712"/>
    </location>
</feature>
<keyword evidence="3" id="KW-1185">Reference proteome</keyword>
<feature type="compositionally biased region" description="Pro residues" evidence="1">
    <location>
        <begin position="773"/>
        <end position="782"/>
    </location>
</feature>
<feature type="compositionally biased region" description="Pro residues" evidence="1">
    <location>
        <begin position="726"/>
        <end position="736"/>
    </location>
</feature>
<dbReference type="EMBL" id="ML769621">
    <property type="protein sequence ID" value="KAE9391519.1"/>
    <property type="molecule type" value="Genomic_DNA"/>
</dbReference>
<feature type="region of interest" description="Disordered" evidence="1">
    <location>
        <begin position="383"/>
        <end position="414"/>
    </location>
</feature>
<feature type="region of interest" description="Disordered" evidence="1">
    <location>
        <begin position="717"/>
        <end position="796"/>
    </location>
</feature>
<accession>A0A6A4GZX4</accession>
<name>A0A6A4GZX4_9AGAR</name>
<evidence type="ECO:0000313" key="3">
    <source>
        <dbReference type="Proteomes" id="UP000799118"/>
    </source>
</evidence>